<evidence type="ECO:0000313" key="2">
    <source>
        <dbReference type="EMBL" id="MFC7198290.1"/>
    </source>
</evidence>
<evidence type="ECO:0000313" key="1">
    <source>
        <dbReference type="EMBL" id="MFC7198049.1"/>
    </source>
</evidence>
<comment type="caution">
    <text evidence="1">The sequence shown here is derived from an EMBL/GenBank/DDBJ whole genome shotgun (WGS) entry which is preliminary data.</text>
</comment>
<dbReference type="RefSeq" id="WP_279530230.1">
    <property type="nucleotide sequence ID" value="NZ_CP122313.1"/>
</dbReference>
<proteinExistence type="predicted"/>
<name>A0ABD5YYV4_9EURY</name>
<reference evidence="1" key="3">
    <citation type="submission" date="2024-09" db="EMBL/GenBank/DDBJ databases">
        <authorList>
            <person name="Sun Q."/>
        </authorList>
    </citation>
    <scope>NUCLEOTIDE SEQUENCE</scope>
    <source>
        <strain evidence="1">NBRC 114356</strain>
    </source>
</reference>
<dbReference type="EMBL" id="JBHTAR010000003">
    <property type="protein sequence ID" value="MFC7198049.1"/>
    <property type="molecule type" value="Genomic_DNA"/>
</dbReference>
<organism evidence="1 3">
    <name type="scientific">Halospeciosus flavus</name>
    <dbReference type="NCBI Taxonomy" id="3032283"/>
    <lineage>
        <taxon>Archaea</taxon>
        <taxon>Methanobacteriati</taxon>
        <taxon>Methanobacteriota</taxon>
        <taxon>Stenosarchaea group</taxon>
        <taxon>Halobacteria</taxon>
        <taxon>Halobacteriales</taxon>
        <taxon>Halobacteriaceae</taxon>
        <taxon>Halospeciosus</taxon>
    </lineage>
</organism>
<keyword evidence="3" id="KW-1185">Reference proteome</keyword>
<dbReference type="AlphaFoldDB" id="A0ABD5YYV4"/>
<gene>
    <name evidence="1" type="ORF">ACFQJ9_00810</name>
    <name evidence="2" type="ORF">ACFQJ9_02130</name>
</gene>
<dbReference type="EMBL" id="JBHTAR010000003">
    <property type="protein sequence ID" value="MFC7198290.1"/>
    <property type="molecule type" value="Genomic_DNA"/>
</dbReference>
<reference evidence="3" key="2">
    <citation type="journal article" date="2019" name="Int. J. Syst. Evol. Microbiol.">
        <title>The Global Catalogue of Microorganisms (GCM) 10K type strain sequencing project: providing services to taxonomists for standard genome sequencing and annotation.</title>
        <authorList>
            <consortium name="The Broad Institute Genomics Platform"/>
            <consortium name="The Broad Institute Genome Sequencing Center for Infectious Disease"/>
            <person name="Wu L."/>
            <person name="Ma J."/>
        </authorList>
    </citation>
    <scope>NUCLEOTIDE SEQUENCE [LARGE SCALE GENOMIC DNA]</scope>
    <source>
        <strain evidence="3">XZGYJ-43</strain>
    </source>
</reference>
<accession>A0ABD5YYV4</accession>
<sequence>MAELLIQHGLSPWMAKSQSLRSKLSRQEHNERVESLLQDLTEHSIEWYAAFGHQNATIHQKAAGVCALAKKTITGDQAYTGDSVLLPDGSPSMYGEQQLHLRHQAAQFFDGPFDSAFGSVYPSGLPKADLTYPEVAAADYIAGYVRDTLAAQEQSVSDFSEHVVWFDSNWREPSNVTPTQFYALRPATGQYGTVEGTRVVAWIKGRHPDGEDHDVSSQVQNAVEMLESETIQQYLFENILP</sequence>
<dbReference type="Proteomes" id="UP001596447">
    <property type="component" value="Unassembled WGS sequence"/>
</dbReference>
<reference evidence="1" key="1">
    <citation type="journal article" date="2014" name="Int. J. Syst. Evol. Microbiol.">
        <title>Complete genome sequence of Corynebacterium casei LMG S-19264T (=DSM 44701T), isolated from a smear-ripened cheese.</title>
        <authorList>
            <consortium name="US DOE Joint Genome Institute (JGI-PGF)"/>
            <person name="Walter F."/>
            <person name="Albersmeier A."/>
            <person name="Kalinowski J."/>
            <person name="Ruckert C."/>
        </authorList>
    </citation>
    <scope>NUCLEOTIDE SEQUENCE [LARGE SCALE GENOMIC DNA]</scope>
    <source>
        <strain evidence="1">NBRC 114356</strain>
    </source>
</reference>
<protein>
    <submittedName>
        <fullName evidence="1">Uncharacterized protein</fullName>
    </submittedName>
</protein>
<evidence type="ECO:0000313" key="3">
    <source>
        <dbReference type="Proteomes" id="UP001596447"/>
    </source>
</evidence>